<protein>
    <recommendedName>
        <fullName evidence="7">Oxidase ustYa</fullName>
    </recommendedName>
</protein>
<comment type="similarity">
    <text evidence="3">Belongs to the ustYa family.</text>
</comment>
<feature type="region of interest" description="Disordered" evidence="4">
    <location>
        <begin position="1"/>
        <end position="53"/>
    </location>
</feature>
<evidence type="ECO:0000256" key="3">
    <source>
        <dbReference type="ARBA" id="ARBA00035112"/>
    </source>
</evidence>
<dbReference type="AlphaFoldDB" id="A0A8H3VJ34"/>
<evidence type="ECO:0000256" key="2">
    <source>
        <dbReference type="ARBA" id="ARBA00023002"/>
    </source>
</evidence>
<dbReference type="GO" id="GO:0016491">
    <property type="term" value="F:oxidoreductase activity"/>
    <property type="evidence" value="ECO:0007669"/>
    <property type="project" value="UniProtKB-KW"/>
</dbReference>
<dbReference type="InterPro" id="IPR021765">
    <property type="entry name" value="UstYa-like"/>
</dbReference>
<evidence type="ECO:0000313" key="6">
    <source>
        <dbReference type="Proteomes" id="UP000447873"/>
    </source>
</evidence>
<reference evidence="5 6" key="1">
    <citation type="submission" date="2018-12" db="EMBL/GenBank/DDBJ databases">
        <title>Venturia inaequalis Genome Resource.</title>
        <authorList>
            <person name="Lichtner F.J."/>
        </authorList>
    </citation>
    <scope>NUCLEOTIDE SEQUENCE [LARGE SCALE GENOMIC DNA]</scope>
    <source>
        <strain evidence="5 6">120213</strain>
    </source>
</reference>
<name>A0A8H3VJ34_VENIN</name>
<gene>
    <name evidence="5" type="ORF">EG328_009721</name>
</gene>
<comment type="caution">
    <text evidence="5">The sequence shown here is derived from an EMBL/GenBank/DDBJ whole genome shotgun (WGS) entry which is preliminary data.</text>
</comment>
<dbReference type="GO" id="GO:0043386">
    <property type="term" value="P:mycotoxin biosynthetic process"/>
    <property type="evidence" value="ECO:0007669"/>
    <property type="project" value="InterPro"/>
</dbReference>
<dbReference type="PANTHER" id="PTHR33365">
    <property type="entry name" value="YALI0B05434P"/>
    <property type="match status" value="1"/>
</dbReference>
<evidence type="ECO:0000313" key="5">
    <source>
        <dbReference type="EMBL" id="KAE9988588.1"/>
    </source>
</evidence>
<sequence length="276" mass="31101">MPSSIDISSYEKAPMLEDTWHSTDTSSHSSEEGGEADSMLTGSKQKKSGSKPWPEHPIKWIRSPWVFLLDLVLVTLVMIFASREPKSAHMEFAGDITGFVPKFSQQIVTFRAYPEFVSNHSSEESLKEARAHWKDLLPPGQGFVRVDETDLKSFDLPTPIVSAKGVKSVGTSMMHGLHCLQYLIMSEYDMLAMGQQQPGHDTWHFDHCIDYVRQLLLCGGDMALAGETHPMGVSGSDFLNVPHICKNKDQIFEWLDDHKDNDQYQFGSQETHYVPP</sequence>
<evidence type="ECO:0000256" key="4">
    <source>
        <dbReference type="SAM" id="MobiDB-lite"/>
    </source>
</evidence>
<dbReference type="EMBL" id="WNWS01000006">
    <property type="protein sequence ID" value="KAE9988588.1"/>
    <property type="molecule type" value="Genomic_DNA"/>
</dbReference>
<organism evidence="5 6">
    <name type="scientific">Venturia inaequalis</name>
    <name type="common">Apple scab fungus</name>
    <dbReference type="NCBI Taxonomy" id="5025"/>
    <lineage>
        <taxon>Eukaryota</taxon>
        <taxon>Fungi</taxon>
        <taxon>Dikarya</taxon>
        <taxon>Ascomycota</taxon>
        <taxon>Pezizomycotina</taxon>
        <taxon>Dothideomycetes</taxon>
        <taxon>Pleosporomycetidae</taxon>
        <taxon>Venturiales</taxon>
        <taxon>Venturiaceae</taxon>
        <taxon>Venturia</taxon>
    </lineage>
</organism>
<dbReference type="PANTHER" id="PTHR33365:SF11">
    <property type="entry name" value="TAT PATHWAY SIGNAL SEQUENCE"/>
    <property type="match status" value="1"/>
</dbReference>
<comment type="pathway">
    <text evidence="1">Mycotoxin biosynthesis.</text>
</comment>
<proteinExistence type="inferred from homology"/>
<dbReference type="Pfam" id="PF11807">
    <property type="entry name" value="UstYa"/>
    <property type="match status" value="1"/>
</dbReference>
<dbReference type="Proteomes" id="UP000447873">
    <property type="component" value="Unassembled WGS sequence"/>
</dbReference>
<accession>A0A8H3VJ34</accession>
<evidence type="ECO:0008006" key="7">
    <source>
        <dbReference type="Google" id="ProtNLM"/>
    </source>
</evidence>
<evidence type="ECO:0000256" key="1">
    <source>
        <dbReference type="ARBA" id="ARBA00004685"/>
    </source>
</evidence>
<keyword evidence="2" id="KW-0560">Oxidoreductase</keyword>